<dbReference type="CDD" id="cd03194">
    <property type="entry name" value="GST_C_3"/>
    <property type="match status" value="1"/>
</dbReference>
<dbReference type="InterPro" id="IPR004045">
    <property type="entry name" value="Glutathione_S-Trfase_N"/>
</dbReference>
<evidence type="ECO:0000313" key="3">
    <source>
        <dbReference type="Proteomes" id="UP000236752"/>
    </source>
</evidence>
<reference evidence="2 3" key="1">
    <citation type="submission" date="2016-10" db="EMBL/GenBank/DDBJ databases">
        <authorList>
            <person name="de Groot N.N."/>
        </authorList>
    </citation>
    <scope>NUCLEOTIDE SEQUENCE [LARGE SCALE GENOMIC DNA]</scope>
    <source>
        <strain evidence="2 3">DSM 26915</strain>
    </source>
</reference>
<dbReference type="GO" id="GO:0006749">
    <property type="term" value="P:glutathione metabolic process"/>
    <property type="evidence" value="ECO:0007669"/>
    <property type="project" value="TreeGrafter"/>
</dbReference>
<name>A0A1H6AN99_9RHOB</name>
<keyword evidence="3" id="KW-1185">Reference proteome</keyword>
<dbReference type="EMBL" id="FNUZ01000005">
    <property type="protein sequence ID" value="SEG49547.1"/>
    <property type="molecule type" value="Genomic_DNA"/>
</dbReference>
<dbReference type="GO" id="GO:0016034">
    <property type="term" value="F:maleylacetoacetate isomerase activity"/>
    <property type="evidence" value="ECO:0007669"/>
    <property type="project" value="TreeGrafter"/>
</dbReference>
<dbReference type="Pfam" id="PF13409">
    <property type="entry name" value="GST_N_2"/>
    <property type="match status" value="1"/>
</dbReference>
<gene>
    <name evidence="2" type="ORF">SAMN04488045_3027</name>
</gene>
<dbReference type="GO" id="GO:0004364">
    <property type="term" value="F:glutathione transferase activity"/>
    <property type="evidence" value="ECO:0007669"/>
    <property type="project" value="TreeGrafter"/>
</dbReference>
<dbReference type="Proteomes" id="UP000236752">
    <property type="component" value="Unassembled WGS sequence"/>
</dbReference>
<dbReference type="Gene3D" id="3.40.30.10">
    <property type="entry name" value="Glutaredoxin"/>
    <property type="match status" value="1"/>
</dbReference>
<dbReference type="SUPFAM" id="SSF52833">
    <property type="entry name" value="Thioredoxin-like"/>
    <property type="match status" value="1"/>
</dbReference>
<protein>
    <submittedName>
        <fullName evidence="2">Glutathione S-transferase</fullName>
    </submittedName>
</protein>
<proteinExistence type="predicted"/>
<dbReference type="RefSeq" id="WP_103911334.1">
    <property type="nucleotide sequence ID" value="NZ_FNUZ01000005.1"/>
</dbReference>
<dbReference type="InterPro" id="IPR036282">
    <property type="entry name" value="Glutathione-S-Trfase_C_sf"/>
</dbReference>
<dbReference type="SUPFAM" id="SSF47616">
    <property type="entry name" value="GST C-terminal domain-like"/>
    <property type="match status" value="1"/>
</dbReference>
<feature type="domain" description="GST N-terminal" evidence="1">
    <location>
        <begin position="3"/>
        <end position="85"/>
    </location>
</feature>
<dbReference type="PANTHER" id="PTHR42673:SF4">
    <property type="entry name" value="MALEYLACETOACETATE ISOMERASE"/>
    <property type="match status" value="1"/>
</dbReference>
<dbReference type="PANTHER" id="PTHR42673">
    <property type="entry name" value="MALEYLACETOACETATE ISOMERASE"/>
    <property type="match status" value="1"/>
</dbReference>
<dbReference type="OrthoDB" id="9799538at2"/>
<evidence type="ECO:0000313" key="2">
    <source>
        <dbReference type="EMBL" id="SEG49547.1"/>
    </source>
</evidence>
<dbReference type="GO" id="GO:0006559">
    <property type="term" value="P:L-phenylalanine catabolic process"/>
    <property type="evidence" value="ECO:0007669"/>
    <property type="project" value="TreeGrafter"/>
</dbReference>
<sequence>MTNKLIIGDYAYSSWSLRGWLLFRRFGIPAEVTLLDFFADESVAEQVKAYAPAKTVPIWVTEDGDVLGESIAIAEELATRYPAANLWPADPAARAVARALTAEMHSGFGTLRNDCPMNMRVAYSESPVSDDLKADLARLDFIFGMAREKFGRNGPWLCGEYSIADAFYAPVAARIAGYSLPVNQVTQEYVNAHLNDGAFRRWRAMGMIKGADLPWYARDYPQKPWPGPTPLAAKAVDNGSPENDACPYSGLPVTHLLELDGRIFGFCNDFCRDKTVTDPEAWPQFMALL</sequence>
<dbReference type="AlphaFoldDB" id="A0A1H6AN99"/>
<evidence type="ECO:0000259" key="1">
    <source>
        <dbReference type="PROSITE" id="PS50404"/>
    </source>
</evidence>
<dbReference type="Gene3D" id="1.20.1050.10">
    <property type="match status" value="1"/>
</dbReference>
<organism evidence="2 3">
    <name type="scientific">Thalassococcus halodurans</name>
    <dbReference type="NCBI Taxonomy" id="373675"/>
    <lineage>
        <taxon>Bacteria</taxon>
        <taxon>Pseudomonadati</taxon>
        <taxon>Pseudomonadota</taxon>
        <taxon>Alphaproteobacteria</taxon>
        <taxon>Rhodobacterales</taxon>
        <taxon>Roseobacteraceae</taxon>
        <taxon>Thalassococcus</taxon>
    </lineage>
</organism>
<keyword evidence="2" id="KW-0808">Transferase</keyword>
<accession>A0A1H6AN99</accession>
<dbReference type="InterPro" id="IPR036249">
    <property type="entry name" value="Thioredoxin-like_sf"/>
</dbReference>
<dbReference type="PROSITE" id="PS50404">
    <property type="entry name" value="GST_NTER"/>
    <property type="match status" value="1"/>
</dbReference>